<accession>A0A0R3SUX7</accession>
<dbReference type="PANTHER" id="PTHR15728">
    <property type="entry name" value="DEADENYLATION COMPLEX CATALYTIC SUBUNIT PAN2"/>
    <property type="match status" value="1"/>
</dbReference>
<organism evidence="3">
    <name type="scientific">Hymenolepis diminuta</name>
    <name type="common">Rat tapeworm</name>
    <dbReference type="NCBI Taxonomy" id="6216"/>
    <lineage>
        <taxon>Eukaryota</taxon>
        <taxon>Metazoa</taxon>
        <taxon>Spiralia</taxon>
        <taxon>Lophotrochozoa</taxon>
        <taxon>Platyhelminthes</taxon>
        <taxon>Cestoda</taxon>
        <taxon>Eucestoda</taxon>
        <taxon>Cyclophyllidea</taxon>
        <taxon>Hymenolepididae</taxon>
        <taxon>Hymenolepis</taxon>
    </lineage>
</organism>
<dbReference type="PANTHER" id="PTHR15728:SF0">
    <property type="entry name" value="PAN2-PAN3 DEADENYLATION COMPLEX CATALYTIC SUBUNIT PAN2"/>
    <property type="match status" value="1"/>
</dbReference>
<name>A0A0R3SUX7_HYMDI</name>
<evidence type="ECO:0000313" key="2">
    <source>
        <dbReference type="Proteomes" id="UP000274504"/>
    </source>
</evidence>
<dbReference type="OrthoDB" id="6256867at2759"/>
<proteinExistence type="predicted"/>
<dbReference type="InterPro" id="IPR050785">
    <property type="entry name" value="PAN2-PAN3_catalytic_subunit"/>
</dbReference>
<dbReference type="InterPro" id="IPR015943">
    <property type="entry name" value="WD40/YVTN_repeat-like_dom_sf"/>
</dbReference>
<dbReference type="Gene3D" id="2.130.10.10">
    <property type="entry name" value="YVTN repeat-like/Quinoprotein amine dehydrogenase"/>
    <property type="match status" value="1"/>
</dbReference>
<protein>
    <submittedName>
        <fullName evidence="3">VWFD domain-containing protein</fullName>
    </submittedName>
</protein>
<evidence type="ECO:0000313" key="3">
    <source>
        <dbReference type="WBParaSite" id="HDID_0000933401-mRNA-1"/>
    </source>
</evidence>
<dbReference type="WBParaSite" id="HDID_0000933401-mRNA-1">
    <property type="protein sequence ID" value="HDID_0000933401-mRNA-1"/>
    <property type="gene ID" value="HDID_0000933401"/>
</dbReference>
<reference evidence="1 2" key="2">
    <citation type="submission" date="2018-11" db="EMBL/GenBank/DDBJ databases">
        <authorList>
            <consortium name="Pathogen Informatics"/>
        </authorList>
    </citation>
    <scope>NUCLEOTIDE SEQUENCE [LARGE SCALE GENOMIC DNA]</scope>
</reference>
<dbReference type="GO" id="GO:0031251">
    <property type="term" value="C:PAN complex"/>
    <property type="evidence" value="ECO:0007669"/>
    <property type="project" value="TreeGrafter"/>
</dbReference>
<dbReference type="AlphaFoldDB" id="A0A0R3SUX7"/>
<evidence type="ECO:0000313" key="1">
    <source>
        <dbReference type="EMBL" id="VDL61650.1"/>
    </source>
</evidence>
<dbReference type="SUPFAM" id="SSF50978">
    <property type="entry name" value="WD40 repeat-like"/>
    <property type="match status" value="1"/>
</dbReference>
<dbReference type="GO" id="GO:0000289">
    <property type="term" value="P:nuclear-transcribed mRNA poly(A) tail shortening"/>
    <property type="evidence" value="ECO:0007669"/>
    <property type="project" value="TreeGrafter"/>
</dbReference>
<reference evidence="3" key="1">
    <citation type="submission" date="2017-02" db="UniProtKB">
        <authorList>
            <consortium name="WormBaseParasite"/>
        </authorList>
    </citation>
    <scope>IDENTIFICATION</scope>
</reference>
<sequence length="435" mass="46693">MTSMVCMTAAQNSPAPQGNSDFDRFFCGGMQSEVFELDANPGSAFGATIRTYDVGEYGAVTIKPFTYGICVGNICGQVKMIDPRSRVGVFRTFEAHSGEISDMAVLNDGTSLVTTAPLTTVVDPCYVSTVGSTQRLIVASQPGAFQTLELDGPNVDPQSLGNIMVENYDQVNAFRVSSNGESLIFGTECGNLHLYSSSLEACRFNHNSIPTEFASNLADGLRVADLNANAEEDFDLPISGSYALAKAAGRKMLKIAEAAANEAIARETGSYCLFKRPGAGAEAAMSLPYLERLRLTAYNSALNKAFNPIDDFDGNTDSIFAFSAVPFKLNPPTCAQAELSEWVCSSTGSIRDGYTSDWPADLCGVINRPMRPVDPEILSQIKNNRGVAPKPSDMGPVWCPYDLSTGSGGDFELSTHRRAKKPLSNLQKMCQKGSE</sequence>
<gene>
    <name evidence="1" type="ORF">HDID_LOCUS9332</name>
</gene>
<dbReference type="InterPro" id="IPR036322">
    <property type="entry name" value="WD40_repeat_dom_sf"/>
</dbReference>
<dbReference type="GO" id="GO:0004535">
    <property type="term" value="F:poly(A)-specific ribonuclease activity"/>
    <property type="evidence" value="ECO:0007669"/>
    <property type="project" value="TreeGrafter"/>
</dbReference>
<dbReference type="Proteomes" id="UP000274504">
    <property type="component" value="Unassembled WGS sequence"/>
</dbReference>
<dbReference type="STRING" id="6216.A0A0R3SUX7"/>
<dbReference type="GO" id="GO:0000932">
    <property type="term" value="C:P-body"/>
    <property type="evidence" value="ECO:0007669"/>
    <property type="project" value="TreeGrafter"/>
</dbReference>
<dbReference type="EMBL" id="UYSG01011265">
    <property type="protein sequence ID" value="VDL61650.1"/>
    <property type="molecule type" value="Genomic_DNA"/>
</dbReference>